<sequence>MQKACRRAVLPIGVSLLIFWPTFVFSWFNIGLGYYFGDQNNFLLRVGYEQADSVAFSLNGEYVINNGWVLSSKLAFKVSNFRVGPFVYLTFMQPGNEPKFSFGGLLEVLLSQHLEATVGMIYGEDTPIGKLLFASLRFYAPEPPGMKMTDKLYFELGYRMGAFVLSVGLLEPW</sequence>
<dbReference type="OrthoDB" id="44966at2"/>
<name>A0A1E3G0E2_9BACT</name>
<dbReference type="EMBL" id="LWAF01000022">
    <property type="protein sequence ID" value="ODN29746.1"/>
    <property type="molecule type" value="Genomic_DNA"/>
</dbReference>
<accession>A0A1E3G0E2</accession>
<keyword evidence="1" id="KW-1133">Transmembrane helix</keyword>
<gene>
    <name evidence="2" type="ORF">A4H02_09210</name>
</gene>
<dbReference type="RefSeq" id="WP_069293882.1">
    <property type="nucleotide sequence ID" value="NZ_CP140110.1"/>
</dbReference>
<keyword evidence="3" id="KW-1185">Reference proteome</keyword>
<evidence type="ECO:0000256" key="1">
    <source>
        <dbReference type="SAM" id="Phobius"/>
    </source>
</evidence>
<proteinExistence type="predicted"/>
<evidence type="ECO:0000313" key="3">
    <source>
        <dbReference type="Proteomes" id="UP000094570"/>
    </source>
</evidence>
<reference evidence="3" key="1">
    <citation type="submission" date="2016-04" db="EMBL/GenBank/DDBJ databases">
        <title>The genome sequence project of a novel Fervidobacterium isolate from a hot spring in Thailand.</title>
        <authorList>
            <person name="Gonzalez J.M."/>
            <person name="Cuecas A."/>
            <person name="Kanoksilapatham W."/>
        </authorList>
    </citation>
    <scope>NUCLEOTIDE SEQUENCE [LARGE SCALE GENOMIC DNA]</scope>
    <source>
        <strain evidence="3">FC2004</strain>
    </source>
</reference>
<keyword evidence="1" id="KW-0812">Transmembrane</keyword>
<organism evidence="2 3">
    <name type="scientific">Fervidobacterium thailandense</name>
    <dbReference type="NCBI Taxonomy" id="1008305"/>
    <lineage>
        <taxon>Bacteria</taxon>
        <taxon>Thermotogati</taxon>
        <taxon>Thermotogota</taxon>
        <taxon>Thermotogae</taxon>
        <taxon>Thermotogales</taxon>
        <taxon>Fervidobacteriaceae</taxon>
        <taxon>Fervidobacterium</taxon>
    </lineage>
</organism>
<keyword evidence="1" id="KW-0472">Membrane</keyword>
<feature type="transmembrane region" description="Helical" evidence="1">
    <location>
        <begin position="12"/>
        <end position="36"/>
    </location>
</feature>
<comment type="caution">
    <text evidence="2">The sequence shown here is derived from an EMBL/GenBank/DDBJ whole genome shotgun (WGS) entry which is preliminary data.</text>
</comment>
<protein>
    <submittedName>
        <fullName evidence="2">Uncharacterized protein</fullName>
    </submittedName>
</protein>
<dbReference type="Proteomes" id="UP000094570">
    <property type="component" value="Unassembled WGS sequence"/>
</dbReference>
<dbReference type="AlphaFoldDB" id="A0A1E3G0E2"/>
<evidence type="ECO:0000313" key="2">
    <source>
        <dbReference type="EMBL" id="ODN29746.1"/>
    </source>
</evidence>